<name>A0ABW6RN52_9ACTN</name>
<evidence type="ECO:0000313" key="2">
    <source>
        <dbReference type="EMBL" id="MFF3342961.1"/>
    </source>
</evidence>
<dbReference type="Proteomes" id="UP001601976">
    <property type="component" value="Unassembled WGS sequence"/>
</dbReference>
<dbReference type="EMBL" id="JBIAPK010000012">
    <property type="protein sequence ID" value="MFF3342961.1"/>
    <property type="molecule type" value="Genomic_DNA"/>
</dbReference>
<protein>
    <submittedName>
        <fullName evidence="2">Uncharacterized protein</fullName>
    </submittedName>
</protein>
<sequence length="110" mass="11641">MPALQVVLRETAERVATFTGEITAPKVATLEAMLELIGAVLPQGELAASVAAVVEPAPPLDSDTDQVWRRMLISRFSTERPCCGSQPGTGRPPTGSPPSPTQNSRHSYAT</sequence>
<reference evidence="2 3" key="1">
    <citation type="submission" date="2024-10" db="EMBL/GenBank/DDBJ databases">
        <title>The Natural Products Discovery Center: Release of the First 8490 Sequenced Strains for Exploring Actinobacteria Biosynthetic Diversity.</title>
        <authorList>
            <person name="Kalkreuter E."/>
            <person name="Kautsar S.A."/>
            <person name="Yang D."/>
            <person name="Bader C.D."/>
            <person name="Teijaro C.N."/>
            <person name="Fluegel L."/>
            <person name="Davis C.M."/>
            <person name="Simpson J.R."/>
            <person name="Lauterbach L."/>
            <person name="Steele A.D."/>
            <person name="Gui C."/>
            <person name="Meng S."/>
            <person name="Li G."/>
            <person name="Viehrig K."/>
            <person name="Ye F."/>
            <person name="Su P."/>
            <person name="Kiefer A.F."/>
            <person name="Nichols A."/>
            <person name="Cepeda A.J."/>
            <person name="Yan W."/>
            <person name="Fan B."/>
            <person name="Jiang Y."/>
            <person name="Adhikari A."/>
            <person name="Zheng C.-J."/>
            <person name="Schuster L."/>
            <person name="Cowan T.M."/>
            <person name="Smanski M.J."/>
            <person name="Chevrette M.G."/>
            <person name="De Carvalho L.P.S."/>
            <person name="Shen B."/>
        </authorList>
    </citation>
    <scope>NUCLEOTIDE SEQUENCE [LARGE SCALE GENOMIC DNA]</scope>
    <source>
        <strain evidence="2 3">NPDC003029</strain>
    </source>
</reference>
<evidence type="ECO:0000313" key="3">
    <source>
        <dbReference type="Proteomes" id="UP001601976"/>
    </source>
</evidence>
<dbReference type="RefSeq" id="WP_387898206.1">
    <property type="nucleotide sequence ID" value="NZ_JBIAPK010000012.1"/>
</dbReference>
<feature type="region of interest" description="Disordered" evidence="1">
    <location>
        <begin position="78"/>
        <end position="110"/>
    </location>
</feature>
<organism evidence="2 3">
    <name type="scientific">Streptomyces flavidovirens</name>
    <dbReference type="NCBI Taxonomy" id="67298"/>
    <lineage>
        <taxon>Bacteria</taxon>
        <taxon>Bacillati</taxon>
        <taxon>Actinomycetota</taxon>
        <taxon>Actinomycetes</taxon>
        <taxon>Kitasatosporales</taxon>
        <taxon>Streptomycetaceae</taxon>
        <taxon>Streptomyces</taxon>
    </lineage>
</organism>
<keyword evidence="3" id="KW-1185">Reference proteome</keyword>
<proteinExistence type="predicted"/>
<comment type="caution">
    <text evidence="2">The sequence shown here is derived from an EMBL/GenBank/DDBJ whole genome shotgun (WGS) entry which is preliminary data.</text>
</comment>
<accession>A0ABW6RN52</accession>
<feature type="compositionally biased region" description="Low complexity" evidence="1">
    <location>
        <begin position="84"/>
        <end position="93"/>
    </location>
</feature>
<evidence type="ECO:0000256" key="1">
    <source>
        <dbReference type="SAM" id="MobiDB-lite"/>
    </source>
</evidence>
<gene>
    <name evidence="2" type="ORF">ACFYWW_30255</name>
</gene>